<dbReference type="AlphaFoldDB" id="A0A084EIS3"/>
<dbReference type="EMBL" id="JGVR01000019">
    <property type="protein sequence ID" value="KEZ17865.1"/>
    <property type="molecule type" value="Genomic_DNA"/>
</dbReference>
<dbReference type="eggNOG" id="ENOG502ZJBS">
    <property type="taxonomic scope" value="Bacteria"/>
</dbReference>
<dbReference type="Proteomes" id="UP000028534">
    <property type="component" value="Unassembled WGS sequence"/>
</dbReference>
<evidence type="ECO:0000313" key="1">
    <source>
        <dbReference type="EMBL" id="KEZ17865.1"/>
    </source>
</evidence>
<protein>
    <submittedName>
        <fullName evidence="1">Uncharacterized protein</fullName>
    </submittedName>
</protein>
<dbReference type="RefSeq" id="WP_037520582.1">
    <property type="nucleotide sequence ID" value="NZ_JGVR01000019.1"/>
</dbReference>
<gene>
    <name evidence="1" type="ORF">CP98_03039</name>
</gene>
<name>A0A084EIS3_SPHYA</name>
<proteinExistence type="predicted"/>
<accession>A0A084EIS3</accession>
<sequence>MTAQVTDVLKAVQSFVAKGYDREYRVKDGNLVDLELGSRLDPCSIRVDAALRLESGDGAEDASNIYAITDPATERKGLLIDAFDVFDEICHRDLSERLLEHRETAPAGDEDVPSKHGLRKVYKAEFDREPERYVLREGFPDFPACPFGGAFSILGFDTAEQTYVWLVTSIIRDPRLIRIPYQGEDVIIDE</sequence>
<reference evidence="1 2" key="1">
    <citation type="submission" date="2014-03" db="EMBL/GenBank/DDBJ databases">
        <title>Genome sequence of Sphingobium yanoikuyae B1.</title>
        <authorList>
            <person name="Gan H.M."/>
            <person name="Gan H.Y."/>
            <person name="Savka M.A."/>
        </authorList>
    </citation>
    <scope>NUCLEOTIDE SEQUENCE [LARGE SCALE GENOMIC DNA]</scope>
    <source>
        <strain evidence="1 2">B1</strain>
    </source>
</reference>
<comment type="caution">
    <text evidence="1">The sequence shown here is derived from an EMBL/GenBank/DDBJ whole genome shotgun (WGS) entry which is preliminary data.</text>
</comment>
<dbReference type="PATRIC" id="fig|13690.10.peg.3116"/>
<evidence type="ECO:0000313" key="2">
    <source>
        <dbReference type="Proteomes" id="UP000028534"/>
    </source>
</evidence>
<organism evidence="1 2">
    <name type="scientific">Sphingobium yanoikuyae</name>
    <name type="common">Sphingomonas yanoikuyae</name>
    <dbReference type="NCBI Taxonomy" id="13690"/>
    <lineage>
        <taxon>Bacteria</taxon>
        <taxon>Pseudomonadati</taxon>
        <taxon>Pseudomonadota</taxon>
        <taxon>Alphaproteobacteria</taxon>
        <taxon>Sphingomonadales</taxon>
        <taxon>Sphingomonadaceae</taxon>
        <taxon>Sphingobium</taxon>
    </lineage>
</organism>